<evidence type="ECO:0000256" key="2">
    <source>
        <dbReference type="ARBA" id="ARBA00022448"/>
    </source>
</evidence>
<dbReference type="AlphaFoldDB" id="A0AAD4UW32"/>
<proteinExistence type="inferred from homology"/>
<evidence type="ECO:0000259" key="4">
    <source>
        <dbReference type="Pfam" id="PF03081"/>
    </source>
</evidence>
<dbReference type="EMBL" id="JAJFAZ020000008">
    <property type="protein sequence ID" value="KAI5312991.1"/>
    <property type="molecule type" value="Genomic_DNA"/>
</dbReference>
<reference evidence="5 6" key="1">
    <citation type="journal article" date="2022" name="G3 (Bethesda)">
        <title>Whole-genome sequence and methylome profiling of the almond [Prunus dulcis (Mill.) D.A. Webb] cultivar 'Nonpareil'.</title>
        <authorList>
            <person name="D'Amico-Willman K.M."/>
            <person name="Ouma W.Z."/>
            <person name="Meulia T."/>
            <person name="Sideli G.M."/>
            <person name="Gradziel T.M."/>
            <person name="Fresnedo-Ramirez J."/>
        </authorList>
    </citation>
    <scope>NUCLEOTIDE SEQUENCE [LARGE SCALE GENOMIC DNA]</scope>
    <source>
        <strain evidence="5">Clone GOH B32 T37-40</strain>
    </source>
</reference>
<dbReference type="InterPro" id="IPR016159">
    <property type="entry name" value="Cullin_repeat-like_dom_sf"/>
</dbReference>
<gene>
    <name evidence="5" type="ORF">L3X38_042165</name>
</gene>
<accession>A0AAD4UW32</accession>
<name>A0AAD4UW32_PRUDU</name>
<keyword evidence="6" id="KW-1185">Reference proteome</keyword>
<keyword evidence="2 3" id="KW-0813">Transport</keyword>
<keyword evidence="3" id="KW-0653">Protein transport</keyword>
<dbReference type="InterPro" id="IPR046364">
    <property type="entry name" value="Exo70_C"/>
</dbReference>
<dbReference type="Gene3D" id="1.20.1280.170">
    <property type="entry name" value="Exocyst complex component Exo70"/>
    <property type="match status" value="1"/>
</dbReference>
<dbReference type="Proteomes" id="UP001054821">
    <property type="component" value="Chromosome 8"/>
</dbReference>
<evidence type="ECO:0000313" key="6">
    <source>
        <dbReference type="Proteomes" id="UP001054821"/>
    </source>
</evidence>
<organism evidence="5 6">
    <name type="scientific">Prunus dulcis</name>
    <name type="common">Almond</name>
    <name type="synonym">Amygdalus dulcis</name>
    <dbReference type="NCBI Taxonomy" id="3755"/>
    <lineage>
        <taxon>Eukaryota</taxon>
        <taxon>Viridiplantae</taxon>
        <taxon>Streptophyta</taxon>
        <taxon>Embryophyta</taxon>
        <taxon>Tracheophyta</taxon>
        <taxon>Spermatophyta</taxon>
        <taxon>Magnoliopsida</taxon>
        <taxon>eudicotyledons</taxon>
        <taxon>Gunneridae</taxon>
        <taxon>Pentapetalae</taxon>
        <taxon>rosids</taxon>
        <taxon>fabids</taxon>
        <taxon>Rosales</taxon>
        <taxon>Rosaceae</taxon>
        <taxon>Amygdaloideae</taxon>
        <taxon>Amygdaleae</taxon>
        <taxon>Prunus</taxon>
    </lineage>
</organism>
<keyword evidence="3" id="KW-0268">Exocytosis</keyword>
<evidence type="ECO:0000256" key="1">
    <source>
        <dbReference type="ARBA" id="ARBA00006756"/>
    </source>
</evidence>
<dbReference type="GO" id="GO:0000145">
    <property type="term" value="C:exocyst"/>
    <property type="evidence" value="ECO:0007669"/>
    <property type="project" value="InterPro"/>
</dbReference>
<dbReference type="GO" id="GO:0006887">
    <property type="term" value="P:exocytosis"/>
    <property type="evidence" value="ECO:0007669"/>
    <property type="project" value="UniProtKB-KW"/>
</dbReference>
<dbReference type="SUPFAM" id="SSF74788">
    <property type="entry name" value="Cullin repeat-like"/>
    <property type="match status" value="1"/>
</dbReference>
<dbReference type="InterPro" id="IPR004140">
    <property type="entry name" value="Exo70"/>
</dbReference>
<dbReference type="Pfam" id="PF03081">
    <property type="entry name" value="Exo70_C"/>
    <property type="match status" value="1"/>
</dbReference>
<comment type="similarity">
    <text evidence="1 3">Belongs to the EXO70 family.</text>
</comment>
<comment type="caution">
    <text evidence="5">The sequence shown here is derived from an EMBL/GenBank/DDBJ whole genome shotgun (WGS) entry which is preliminary data.</text>
</comment>
<protein>
    <recommendedName>
        <fullName evidence="3">Exocyst subunit Exo70 family protein</fullName>
    </recommendedName>
</protein>
<comment type="function">
    <text evidence="3">Component of the exocyst complex.</text>
</comment>
<evidence type="ECO:0000313" key="5">
    <source>
        <dbReference type="EMBL" id="KAI5312991.1"/>
    </source>
</evidence>
<dbReference type="PANTHER" id="PTHR12542">
    <property type="entry name" value="EXOCYST COMPLEX PROTEIN EXO70"/>
    <property type="match status" value="1"/>
</dbReference>
<dbReference type="GO" id="GO:0015031">
    <property type="term" value="P:protein transport"/>
    <property type="evidence" value="ECO:0007669"/>
    <property type="project" value="UniProtKB-KW"/>
</dbReference>
<sequence>MKGTQLGHIMGDCWLEAHEKYKDYCAALYSKESWGKLLPLLSQKGLISFPFDQQDLDNKLLKAFNEAFHERHKKYSNWVIYDGSLNTEAALSNE</sequence>
<feature type="domain" description="Exocyst complex subunit Exo70 C-terminal" evidence="4">
    <location>
        <begin position="2"/>
        <end position="87"/>
    </location>
</feature>
<dbReference type="GO" id="GO:0005546">
    <property type="term" value="F:phosphatidylinositol-4,5-bisphosphate binding"/>
    <property type="evidence" value="ECO:0007669"/>
    <property type="project" value="InterPro"/>
</dbReference>
<dbReference type="PANTHER" id="PTHR12542:SF85">
    <property type="entry name" value="EXOCYST SUBUNIT EXO70 FAMILY PROTEIN"/>
    <property type="match status" value="1"/>
</dbReference>
<evidence type="ECO:0000256" key="3">
    <source>
        <dbReference type="RuleBase" id="RU365026"/>
    </source>
</evidence>